<proteinExistence type="predicted"/>
<sequence>MELGTQIRKYRNERTLSQEALAEKVYVSRQTVSNWENDKSYPDVKSLMLLSEVFEVSLDQLIKGDVEIMKEQIDQIDQTDQKRFGRLSNIFTILFLAVLITPVPLVHFLSYAGLAIWIVILGAGSYAAMLVEREKKRLDIQTYQEIIAFTEGKALSEIEKAREEGKRPYQKVLLVIASGVLGLVVTVFFLWLLGDSFHYRI</sequence>
<feature type="transmembrane region" description="Helical" evidence="2">
    <location>
        <begin position="111"/>
        <end position="131"/>
    </location>
</feature>
<evidence type="ECO:0000313" key="4">
    <source>
        <dbReference type="EMBL" id="HJD34249.1"/>
    </source>
</evidence>
<evidence type="ECO:0000256" key="1">
    <source>
        <dbReference type="ARBA" id="ARBA00023125"/>
    </source>
</evidence>
<dbReference type="SUPFAM" id="SSF47413">
    <property type="entry name" value="lambda repressor-like DNA-binding domains"/>
    <property type="match status" value="1"/>
</dbReference>
<evidence type="ECO:0000259" key="3">
    <source>
        <dbReference type="PROSITE" id="PS50943"/>
    </source>
</evidence>
<dbReference type="Proteomes" id="UP000823897">
    <property type="component" value="Unassembled WGS sequence"/>
</dbReference>
<keyword evidence="1" id="KW-0238">DNA-binding</keyword>
<dbReference type="EMBL" id="DWUV01000128">
    <property type="protein sequence ID" value="HJD34249.1"/>
    <property type="molecule type" value="Genomic_DNA"/>
</dbReference>
<keyword evidence="2" id="KW-0812">Transmembrane</keyword>
<feature type="transmembrane region" description="Helical" evidence="2">
    <location>
        <begin position="87"/>
        <end position="105"/>
    </location>
</feature>
<evidence type="ECO:0000256" key="2">
    <source>
        <dbReference type="SAM" id="Phobius"/>
    </source>
</evidence>
<dbReference type="AlphaFoldDB" id="A0A9D2R2L3"/>
<keyword evidence="2" id="KW-0472">Membrane</keyword>
<reference evidence="4" key="2">
    <citation type="submission" date="2021-04" db="EMBL/GenBank/DDBJ databases">
        <authorList>
            <person name="Gilroy R."/>
        </authorList>
    </citation>
    <scope>NUCLEOTIDE SEQUENCE</scope>
    <source>
        <strain evidence="4">ChiGjej3B3-11674</strain>
    </source>
</reference>
<dbReference type="InterPro" id="IPR010982">
    <property type="entry name" value="Lambda_DNA-bd_dom_sf"/>
</dbReference>
<name>A0A9D2R2L3_9FIRM</name>
<gene>
    <name evidence="4" type="ORF">H9911_06905</name>
</gene>
<dbReference type="SMART" id="SM00530">
    <property type="entry name" value="HTH_XRE"/>
    <property type="match status" value="1"/>
</dbReference>
<accession>A0A9D2R2L3</accession>
<dbReference type="InterPro" id="IPR001387">
    <property type="entry name" value="Cro/C1-type_HTH"/>
</dbReference>
<protein>
    <submittedName>
        <fullName evidence="4">Helix-turn-helix domain-containing protein</fullName>
    </submittedName>
</protein>
<dbReference type="Pfam" id="PF01381">
    <property type="entry name" value="HTH_3"/>
    <property type="match status" value="1"/>
</dbReference>
<dbReference type="PROSITE" id="PS50943">
    <property type="entry name" value="HTH_CROC1"/>
    <property type="match status" value="1"/>
</dbReference>
<keyword evidence="2" id="KW-1133">Transmembrane helix</keyword>
<dbReference type="GO" id="GO:0003677">
    <property type="term" value="F:DNA binding"/>
    <property type="evidence" value="ECO:0007669"/>
    <property type="project" value="UniProtKB-KW"/>
</dbReference>
<evidence type="ECO:0000313" key="5">
    <source>
        <dbReference type="Proteomes" id="UP000823897"/>
    </source>
</evidence>
<reference evidence="4" key="1">
    <citation type="journal article" date="2021" name="PeerJ">
        <title>Extensive microbial diversity within the chicken gut microbiome revealed by metagenomics and culture.</title>
        <authorList>
            <person name="Gilroy R."/>
            <person name="Ravi A."/>
            <person name="Getino M."/>
            <person name="Pursley I."/>
            <person name="Horton D.L."/>
            <person name="Alikhan N.F."/>
            <person name="Baker D."/>
            <person name="Gharbi K."/>
            <person name="Hall N."/>
            <person name="Watson M."/>
            <person name="Adriaenssens E.M."/>
            <person name="Foster-Nyarko E."/>
            <person name="Jarju S."/>
            <person name="Secka A."/>
            <person name="Antonio M."/>
            <person name="Oren A."/>
            <person name="Chaudhuri R.R."/>
            <person name="La Ragione R."/>
            <person name="Hildebrand F."/>
            <person name="Pallen M.J."/>
        </authorList>
    </citation>
    <scope>NUCLEOTIDE SEQUENCE</scope>
    <source>
        <strain evidence="4">ChiGjej3B3-11674</strain>
    </source>
</reference>
<comment type="caution">
    <text evidence="4">The sequence shown here is derived from an EMBL/GenBank/DDBJ whole genome shotgun (WGS) entry which is preliminary data.</text>
</comment>
<feature type="transmembrane region" description="Helical" evidence="2">
    <location>
        <begin position="172"/>
        <end position="193"/>
    </location>
</feature>
<dbReference type="PANTHER" id="PTHR46558:SF15">
    <property type="entry name" value="HELIX-TURN-HELIX DOMAIN PROTEIN"/>
    <property type="match status" value="1"/>
</dbReference>
<dbReference type="Gene3D" id="1.10.260.40">
    <property type="entry name" value="lambda repressor-like DNA-binding domains"/>
    <property type="match status" value="1"/>
</dbReference>
<feature type="domain" description="HTH cro/C1-type" evidence="3">
    <location>
        <begin position="7"/>
        <end position="61"/>
    </location>
</feature>
<dbReference type="PANTHER" id="PTHR46558">
    <property type="entry name" value="TRACRIPTIONAL REGULATORY PROTEIN-RELATED-RELATED"/>
    <property type="match status" value="1"/>
</dbReference>
<dbReference type="CDD" id="cd00093">
    <property type="entry name" value="HTH_XRE"/>
    <property type="match status" value="1"/>
</dbReference>
<organism evidence="4 5">
    <name type="scientific">Candidatus Mediterraneibacter tabaqchaliae</name>
    <dbReference type="NCBI Taxonomy" id="2838689"/>
    <lineage>
        <taxon>Bacteria</taxon>
        <taxon>Bacillati</taxon>
        <taxon>Bacillota</taxon>
        <taxon>Clostridia</taxon>
        <taxon>Lachnospirales</taxon>
        <taxon>Lachnospiraceae</taxon>
        <taxon>Mediterraneibacter</taxon>
    </lineage>
</organism>